<feature type="transmembrane region" description="Helical" evidence="1">
    <location>
        <begin position="182"/>
        <end position="207"/>
    </location>
</feature>
<protein>
    <submittedName>
        <fullName evidence="2">Uncharacterized protein</fullName>
    </submittedName>
</protein>
<accession>A0AAW3MVH9</accession>
<dbReference type="Proteomes" id="UP000056453">
    <property type="component" value="Unassembled WGS sequence"/>
</dbReference>
<keyword evidence="3" id="KW-1185">Reference proteome</keyword>
<comment type="caution">
    <text evidence="2">The sequence shown here is derived from an EMBL/GenBank/DDBJ whole genome shotgun (WGS) entry which is preliminary data.</text>
</comment>
<dbReference type="AlphaFoldDB" id="A0AAW3MVH9"/>
<gene>
    <name evidence="2" type="ORF">WJ96_05120</name>
</gene>
<name>A0AAW3MVH9_9BURK</name>
<keyword evidence="1" id="KW-0472">Membrane</keyword>
<reference evidence="2 3" key="1">
    <citation type="submission" date="2015-11" db="EMBL/GenBank/DDBJ databases">
        <title>Expanding the genomic diversity of Burkholderia species for the development of highly accurate diagnostics.</title>
        <authorList>
            <person name="Sahl J."/>
            <person name="Keim P."/>
            <person name="Wagner D."/>
        </authorList>
    </citation>
    <scope>NUCLEOTIDE SEQUENCE [LARGE SCALE GENOMIC DNA]</scope>
    <source>
        <strain evidence="2 3">MSMB1808WGS</strain>
    </source>
</reference>
<dbReference type="RefSeq" id="WP_059924819.1">
    <property type="nucleotide sequence ID" value="NZ_LPBG01000047.1"/>
</dbReference>
<keyword evidence="1" id="KW-0812">Transmembrane</keyword>
<dbReference type="EMBL" id="LPBJ01000047">
    <property type="protein sequence ID" value="KVP97953.1"/>
    <property type="molecule type" value="Genomic_DNA"/>
</dbReference>
<evidence type="ECO:0000313" key="2">
    <source>
        <dbReference type="EMBL" id="KVP97953.1"/>
    </source>
</evidence>
<evidence type="ECO:0000313" key="3">
    <source>
        <dbReference type="Proteomes" id="UP000056453"/>
    </source>
</evidence>
<organism evidence="2 3">
    <name type="scientific">Burkholderia ubonensis</name>
    <dbReference type="NCBI Taxonomy" id="101571"/>
    <lineage>
        <taxon>Bacteria</taxon>
        <taxon>Pseudomonadati</taxon>
        <taxon>Pseudomonadota</taxon>
        <taxon>Betaproteobacteria</taxon>
        <taxon>Burkholderiales</taxon>
        <taxon>Burkholderiaceae</taxon>
        <taxon>Burkholderia</taxon>
        <taxon>Burkholderia cepacia complex</taxon>
    </lineage>
</organism>
<sequence>MKEFFDSLDAKMLAFFKSKFGKTQKALAPLDPADSGAPIFIMLGSLTDCTMKDALAYARGLAETYITAPEIARIRVFDDSAHGRFVYELQEGGPGRSVIEKVLEQLDAGQKVRIHLTNGAQAVIEETHGEVFSLIYPASDEIIRPEQLPGLETEVDEGQLFKLEDLCGDEEMRELFPQNKKLVHIGGVILGVALSAFMLTGGIYTVVRSGMLDGDALLRQAKAGMLTDTVDNPVWQLDKARMAAEKDGQSLRALKKGPGGWSWELEK</sequence>
<proteinExistence type="predicted"/>
<evidence type="ECO:0000256" key="1">
    <source>
        <dbReference type="SAM" id="Phobius"/>
    </source>
</evidence>
<keyword evidence="1" id="KW-1133">Transmembrane helix</keyword>